<dbReference type="EMBL" id="JAOWRF010000072">
    <property type="protein sequence ID" value="MCV3212864.1"/>
    <property type="molecule type" value="Genomic_DNA"/>
</dbReference>
<proteinExistence type="predicted"/>
<reference evidence="2 3" key="1">
    <citation type="submission" date="2022-10" db="EMBL/GenBank/DDBJ databases">
        <title>Identification of biosynthetic pathway for the production of the potent trypsin inhibitor radiosumin.</title>
        <authorList>
            <person name="Fewer D.P."/>
            <person name="Delbaje E."/>
            <person name="Ouyang X."/>
            <person name="Agostino P.D."/>
            <person name="Wahlsten M."/>
            <person name="Jokela J."/>
            <person name="Permi P."/>
            <person name="Haapaniemi E."/>
            <person name="Koistinen H."/>
        </authorList>
    </citation>
    <scope>NUCLEOTIDE SEQUENCE [LARGE SCALE GENOMIC DNA]</scope>
    <source>
        <strain evidence="2 3">NIES-515</strain>
    </source>
</reference>
<evidence type="ECO:0008006" key="4">
    <source>
        <dbReference type="Google" id="ProtNLM"/>
    </source>
</evidence>
<organism evidence="2 3">
    <name type="scientific">Plectonema radiosum NIES-515</name>
    <dbReference type="NCBI Taxonomy" id="2986073"/>
    <lineage>
        <taxon>Bacteria</taxon>
        <taxon>Bacillati</taxon>
        <taxon>Cyanobacteriota</taxon>
        <taxon>Cyanophyceae</taxon>
        <taxon>Oscillatoriophycideae</taxon>
        <taxon>Oscillatoriales</taxon>
        <taxon>Microcoleaceae</taxon>
        <taxon>Plectonema</taxon>
    </lineage>
</organism>
<evidence type="ECO:0000256" key="1">
    <source>
        <dbReference type="SAM" id="Phobius"/>
    </source>
</evidence>
<dbReference type="Proteomes" id="UP001526143">
    <property type="component" value="Unassembled WGS sequence"/>
</dbReference>
<evidence type="ECO:0000313" key="3">
    <source>
        <dbReference type="Proteomes" id="UP001526143"/>
    </source>
</evidence>
<feature type="transmembrane region" description="Helical" evidence="1">
    <location>
        <begin position="321"/>
        <end position="344"/>
    </location>
</feature>
<name>A0ABT3AUR2_9CYAN</name>
<keyword evidence="1" id="KW-0472">Membrane</keyword>
<keyword evidence="1" id="KW-0812">Transmembrane</keyword>
<dbReference type="SUPFAM" id="SSF48452">
    <property type="entry name" value="TPR-like"/>
    <property type="match status" value="1"/>
</dbReference>
<gene>
    <name evidence="2" type="ORF">OGM63_04865</name>
</gene>
<feature type="transmembrane region" description="Helical" evidence="1">
    <location>
        <begin position="30"/>
        <end position="49"/>
    </location>
</feature>
<protein>
    <recommendedName>
        <fullName evidence="4">TPR repeat-containing protein</fullName>
    </recommendedName>
</protein>
<feature type="transmembrane region" description="Helical" evidence="1">
    <location>
        <begin position="98"/>
        <end position="119"/>
    </location>
</feature>
<keyword evidence="1" id="KW-1133">Transmembrane helix</keyword>
<comment type="caution">
    <text evidence="2">The sequence shown here is derived from an EMBL/GenBank/DDBJ whole genome shotgun (WGS) entry which is preliminary data.</text>
</comment>
<evidence type="ECO:0000313" key="2">
    <source>
        <dbReference type="EMBL" id="MCV3212864.1"/>
    </source>
</evidence>
<dbReference type="RefSeq" id="WP_263744367.1">
    <property type="nucleotide sequence ID" value="NZ_JAOWRF010000072.1"/>
</dbReference>
<sequence>MLRCCSFQAAKLKTRQSSGHNITKPKVVKVRLLLVFCVLFVFSYGLSAYHRPSIYSQQIIARPTPTATLIPSQSDHPRISLTKLTDDLEVAEKNVTKIFMILVKVVVANLSILIVYRLIFMIFRRSKELIVDNFINASDADEINSVLPGLSQLARERLVGEMKGVRQRVKEHIINQGPQTYHPPDKLPLPQTTPDQRLGELVTSLGEFTPEQMHPAMNMLKVIFPPFGTKVTSILQSQGKEYDRLGITFEITNIEGRLSSKLYTVWESVEAISSKALKDRYRELLGSAIRWLALELSRREMVAAVPWYHWGQKRDRYQAKIYNFFGALNLASAAAHGKLFYYLAIEDLQQAIVLYPEWFQPYENLADTYSTFGGQTSGKECLNYQRQALLQYDRAINSCQDESVKRRIRIGKAMAGLMTGDVNSIQEAIAEIEKLKKGWDETSELNTRFLYNLAAWYAIAHQINAGVKTALSVARRYLVYALVRDSEGTLWEWASKDPDLQGICEDYAELKFRMLKKLNEVPELPSLTGEDFTKHTEEILKGLGRWGEGGMGRGVDGESECAG</sequence>
<keyword evidence="3" id="KW-1185">Reference proteome</keyword>
<dbReference type="InterPro" id="IPR011990">
    <property type="entry name" value="TPR-like_helical_dom_sf"/>
</dbReference>
<accession>A0ABT3AUR2</accession>